<dbReference type="RefSeq" id="WP_179818238.1">
    <property type="nucleotide sequence ID" value="NZ_JACCCO010000001.1"/>
</dbReference>
<keyword evidence="6" id="KW-1185">Reference proteome</keyword>
<evidence type="ECO:0000259" key="3">
    <source>
        <dbReference type="Pfam" id="PF00534"/>
    </source>
</evidence>
<dbReference type="Pfam" id="PF13579">
    <property type="entry name" value="Glyco_trans_4_4"/>
    <property type="match status" value="1"/>
</dbReference>
<dbReference type="Gene3D" id="3.40.50.2000">
    <property type="entry name" value="Glycogen Phosphorylase B"/>
    <property type="match status" value="2"/>
</dbReference>
<dbReference type="EMBL" id="JACCCO010000001">
    <property type="protein sequence ID" value="NYF38505.1"/>
    <property type="molecule type" value="Genomic_DNA"/>
</dbReference>
<proteinExistence type="predicted"/>
<feature type="domain" description="Glycosyltransferase subfamily 4-like N-terminal" evidence="4">
    <location>
        <begin position="25"/>
        <end position="179"/>
    </location>
</feature>
<accession>A0A852UY23</accession>
<keyword evidence="2 5" id="KW-0808">Transferase</keyword>
<name>A0A852UY23_9ACTN</name>
<evidence type="ECO:0000256" key="1">
    <source>
        <dbReference type="ARBA" id="ARBA00022676"/>
    </source>
</evidence>
<dbReference type="AlphaFoldDB" id="A0A852UY23"/>
<dbReference type="SUPFAM" id="SSF53756">
    <property type="entry name" value="UDP-Glycosyltransferase/glycogen phosphorylase"/>
    <property type="match status" value="1"/>
</dbReference>
<evidence type="ECO:0000313" key="5">
    <source>
        <dbReference type="EMBL" id="NYF38505.1"/>
    </source>
</evidence>
<dbReference type="PANTHER" id="PTHR45947">
    <property type="entry name" value="SULFOQUINOVOSYL TRANSFERASE SQD2"/>
    <property type="match status" value="1"/>
</dbReference>
<comment type="caution">
    <text evidence="5">The sequence shown here is derived from an EMBL/GenBank/DDBJ whole genome shotgun (WGS) entry which is preliminary data.</text>
</comment>
<dbReference type="InterPro" id="IPR050194">
    <property type="entry name" value="Glycosyltransferase_grp1"/>
</dbReference>
<dbReference type="GO" id="GO:0016757">
    <property type="term" value="F:glycosyltransferase activity"/>
    <property type="evidence" value="ECO:0007669"/>
    <property type="project" value="UniProtKB-KW"/>
</dbReference>
<sequence>MNIAFVSFDTVSPSQSRSDIAAQREHLLSVARELGRDHKVTVYSRKTSEDDRDRVRVSPGVTVENLSAGPAGDLPEDGLLPHLSRLGDQLMRRWRQERPDVVHARSWIGGLAAIAGADGLDVPLVQSFGACRTRDAKKVRVQRAIARRAGAVVAGCGDEESTLIRLGVPRNAISVIPCGVDVERFRRQGPAAARGNRPRLLHVGSLAPGQGVHTALRALEGIPDAELLIAGGPAAAELEHDAEAHRLTLLAKEMRLEDRVTLLGHVPHTTVAKLMRSADVVLSLPREAGSGAVALESMACGVPVIASAVGAHLDSVVDGVTGLLVSADRPAQTARLTRELLADPTRRTALGFAGADRARSRYSWERIAQEFTQVYEGVLATRHAMAA</sequence>
<dbReference type="PANTHER" id="PTHR45947:SF3">
    <property type="entry name" value="SULFOQUINOVOSYL TRANSFERASE SQD2"/>
    <property type="match status" value="1"/>
</dbReference>
<protein>
    <submittedName>
        <fullName evidence="5">Glycosyltransferase involved in cell wall biosynthesis</fullName>
    </submittedName>
</protein>
<reference evidence="5 6" key="1">
    <citation type="submission" date="2020-07" db="EMBL/GenBank/DDBJ databases">
        <title>Sequencing the genomes of 1000 actinobacteria strains.</title>
        <authorList>
            <person name="Klenk H.-P."/>
        </authorList>
    </citation>
    <scope>NUCLEOTIDE SEQUENCE [LARGE SCALE GENOMIC DNA]</scope>
    <source>
        <strain evidence="5 6">DSM 45763</strain>
    </source>
</reference>
<dbReference type="InterPro" id="IPR001296">
    <property type="entry name" value="Glyco_trans_1"/>
</dbReference>
<organism evidence="5 6">
    <name type="scientific">Streptosporangium sandarakinum</name>
    <dbReference type="NCBI Taxonomy" id="1260955"/>
    <lineage>
        <taxon>Bacteria</taxon>
        <taxon>Bacillati</taxon>
        <taxon>Actinomycetota</taxon>
        <taxon>Actinomycetes</taxon>
        <taxon>Streptosporangiales</taxon>
        <taxon>Streptosporangiaceae</taxon>
        <taxon>Streptosporangium</taxon>
    </lineage>
</organism>
<keyword evidence="1" id="KW-0328">Glycosyltransferase</keyword>
<evidence type="ECO:0000256" key="2">
    <source>
        <dbReference type="ARBA" id="ARBA00022679"/>
    </source>
</evidence>
<feature type="domain" description="Glycosyl transferase family 1" evidence="3">
    <location>
        <begin position="193"/>
        <end position="351"/>
    </location>
</feature>
<evidence type="ECO:0000313" key="6">
    <source>
        <dbReference type="Proteomes" id="UP000576393"/>
    </source>
</evidence>
<dbReference type="Proteomes" id="UP000576393">
    <property type="component" value="Unassembled WGS sequence"/>
</dbReference>
<dbReference type="InterPro" id="IPR028098">
    <property type="entry name" value="Glyco_trans_4-like_N"/>
</dbReference>
<dbReference type="GO" id="GO:1901137">
    <property type="term" value="P:carbohydrate derivative biosynthetic process"/>
    <property type="evidence" value="ECO:0007669"/>
    <property type="project" value="UniProtKB-ARBA"/>
</dbReference>
<dbReference type="Pfam" id="PF00534">
    <property type="entry name" value="Glycos_transf_1"/>
    <property type="match status" value="1"/>
</dbReference>
<evidence type="ECO:0000259" key="4">
    <source>
        <dbReference type="Pfam" id="PF13579"/>
    </source>
</evidence>
<gene>
    <name evidence="5" type="ORF">HDA43_000664</name>
</gene>